<name>A0ACB9TD13_HOLOL</name>
<keyword evidence="1" id="KW-0675">Receptor</keyword>
<gene>
    <name evidence="1" type="ORF">MML48_3g00003523</name>
</gene>
<evidence type="ECO:0000313" key="2">
    <source>
        <dbReference type="Proteomes" id="UP001056778"/>
    </source>
</evidence>
<evidence type="ECO:0000313" key="1">
    <source>
        <dbReference type="EMBL" id="KAI4464560.1"/>
    </source>
</evidence>
<reference evidence="1" key="1">
    <citation type="submission" date="2022-04" db="EMBL/GenBank/DDBJ databases">
        <title>Chromosome-scale genome assembly of Holotrichia oblita Faldermann.</title>
        <authorList>
            <person name="Rongchong L."/>
        </authorList>
    </citation>
    <scope>NUCLEOTIDE SEQUENCE</scope>
    <source>
        <strain evidence="1">81SQS9</strain>
    </source>
</reference>
<comment type="caution">
    <text evidence="1">The sequence shown here is derived from an EMBL/GenBank/DDBJ whole genome shotgun (WGS) entry which is preliminary data.</text>
</comment>
<proteinExistence type="predicted"/>
<dbReference type="EMBL" id="CM043017">
    <property type="protein sequence ID" value="KAI4464560.1"/>
    <property type="molecule type" value="Genomic_DNA"/>
</dbReference>
<keyword evidence="2" id="KW-1185">Reference proteome</keyword>
<organism evidence="1 2">
    <name type="scientific">Holotrichia oblita</name>
    <name type="common">Chafer beetle</name>
    <dbReference type="NCBI Taxonomy" id="644536"/>
    <lineage>
        <taxon>Eukaryota</taxon>
        <taxon>Metazoa</taxon>
        <taxon>Ecdysozoa</taxon>
        <taxon>Arthropoda</taxon>
        <taxon>Hexapoda</taxon>
        <taxon>Insecta</taxon>
        <taxon>Pterygota</taxon>
        <taxon>Neoptera</taxon>
        <taxon>Endopterygota</taxon>
        <taxon>Coleoptera</taxon>
        <taxon>Polyphaga</taxon>
        <taxon>Scarabaeiformia</taxon>
        <taxon>Scarabaeidae</taxon>
        <taxon>Melolonthinae</taxon>
        <taxon>Holotrichia</taxon>
    </lineage>
</organism>
<sequence>MFRKRQSVEDDHDDETCKLDYNGDCICRHRDLLCHDKNYTKAPDNIPREFVHLMDFTGNNFKFTGPTTLENIPHHVIELYVIHIVALCPVSYTNLKLKYFMFAESLRGNLLKSVRMNFFPNIPLAMLSLMENQIEEVEVGSLAMLPTLLHLNFERNPFTTLDRNVLKPLNSLQDVYFERFEKCIAAPHVGVCYPKGDGISSYEHLIHNPILRASTNTTGGTVICVTYAFYISGFLSTLSYQSSVLIISLVTWERFISVTQPLARKQPSKKTASITLICLWIITTIVAAVPLLDLGNEYFKDFYNGNGVCLALLIQDPFHEIRKRINSCTAKRKRPCHQRYDSAYSVSFGMFPLGCGSERGLTVKLFSFY</sequence>
<protein>
    <submittedName>
        <fullName evidence="1">Glycoprotein hormone receptor</fullName>
    </submittedName>
</protein>
<dbReference type="Proteomes" id="UP001056778">
    <property type="component" value="Chromosome 3"/>
</dbReference>
<accession>A0ACB9TD13</accession>